<evidence type="ECO:0000259" key="5">
    <source>
        <dbReference type="PROSITE" id="PS50931"/>
    </source>
</evidence>
<dbReference type="InterPro" id="IPR036390">
    <property type="entry name" value="WH_DNA-bd_sf"/>
</dbReference>
<keyword evidence="4" id="KW-0804">Transcription</keyword>
<dbReference type="AlphaFoldDB" id="A0A8I1MAF8"/>
<organism evidence="6 7">
    <name type="scientific">Thalassospira povalilytica</name>
    <dbReference type="NCBI Taxonomy" id="732237"/>
    <lineage>
        <taxon>Bacteria</taxon>
        <taxon>Pseudomonadati</taxon>
        <taxon>Pseudomonadota</taxon>
        <taxon>Alphaproteobacteria</taxon>
        <taxon>Rhodospirillales</taxon>
        <taxon>Thalassospiraceae</taxon>
        <taxon>Thalassospira</taxon>
    </lineage>
</organism>
<proteinExistence type="inferred from homology"/>
<dbReference type="Gene3D" id="1.10.10.10">
    <property type="entry name" value="Winged helix-like DNA-binding domain superfamily/Winged helix DNA-binding domain"/>
    <property type="match status" value="1"/>
</dbReference>
<gene>
    <name evidence="6" type="ORF">JF547_14920</name>
</gene>
<dbReference type="PANTHER" id="PTHR30537">
    <property type="entry name" value="HTH-TYPE TRANSCRIPTIONAL REGULATOR"/>
    <property type="match status" value="1"/>
</dbReference>
<dbReference type="InterPro" id="IPR000847">
    <property type="entry name" value="LysR_HTH_N"/>
</dbReference>
<evidence type="ECO:0000256" key="1">
    <source>
        <dbReference type="ARBA" id="ARBA00009437"/>
    </source>
</evidence>
<dbReference type="InterPro" id="IPR005119">
    <property type="entry name" value="LysR_subst-bd"/>
</dbReference>
<dbReference type="Proteomes" id="UP000664405">
    <property type="component" value="Unassembled WGS sequence"/>
</dbReference>
<evidence type="ECO:0000313" key="6">
    <source>
        <dbReference type="EMBL" id="MBN8197757.1"/>
    </source>
</evidence>
<dbReference type="SUPFAM" id="SSF53850">
    <property type="entry name" value="Periplasmic binding protein-like II"/>
    <property type="match status" value="1"/>
</dbReference>
<dbReference type="InterPro" id="IPR058163">
    <property type="entry name" value="LysR-type_TF_proteobact-type"/>
</dbReference>
<keyword evidence="3" id="KW-0238">DNA-binding</keyword>
<dbReference type="EMBL" id="JAEKJW010000003">
    <property type="protein sequence ID" value="MBN8197757.1"/>
    <property type="molecule type" value="Genomic_DNA"/>
</dbReference>
<dbReference type="RefSeq" id="WP_206927874.1">
    <property type="nucleotide sequence ID" value="NZ_JAEKJW010000003.1"/>
</dbReference>
<comment type="caution">
    <text evidence="6">The sequence shown here is derived from an EMBL/GenBank/DDBJ whole genome shotgun (WGS) entry which is preliminary data.</text>
</comment>
<accession>A0A8I1MAF8</accession>
<keyword evidence="2" id="KW-0805">Transcription regulation</keyword>
<dbReference type="PRINTS" id="PR00039">
    <property type="entry name" value="HTHLYSR"/>
</dbReference>
<dbReference type="Pfam" id="PF03466">
    <property type="entry name" value="LysR_substrate"/>
    <property type="match status" value="1"/>
</dbReference>
<feature type="domain" description="HTH lysR-type" evidence="5">
    <location>
        <begin position="23"/>
        <end position="72"/>
    </location>
</feature>
<dbReference type="Gene3D" id="3.40.190.10">
    <property type="entry name" value="Periplasmic binding protein-like II"/>
    <property type="match status" value="2"/>
</dbReference>
<evidence type="ECO:0000313" key="7">
    <source>
        <dbReference type="Proteomes" id="UP000664405"/>
    </source>
</evidence>
<reference evidence="6" key="1">
    <citation type="submission" date="2020-12" db="EMBL/GenBank/DDBJ databases">
        <title>Oil enriched cultivation method for isolating marine PHA-producing bacteria.</title>
        <authorList>
            <person name="Zheng W."/>
            <person name="Yu S."/>
            <person name="Huang Y."/>
        </authorList>
    </citation>
    <scope>NUCLEOTIDE SEQUENCE</scope>
    <source>
        <strain evidence="6">SY-2-3</strain>
    </source>
</reference>
<comment type="similarity">
    <text evidence="1">Belongs to the LysR transcriptional regulatory family.</text>
</comment>
<dbReference type="GO" id="GO:0003677">
    <property type="term" value="F:DNA binding"/>
    <property type="evidence" value="ECO:0007669"/>
    <property type="project" value="UniProtKB-KW"/>
</dbReference>
<dbReference type="PROSITE" id="PS50931">
    <property type="entry name" value="HTH_LYSR"/>
    <property type="match status" value="1"/>
</dbReference>
<dbReference type="SUPFAM" id="SSF46785">
    <property type="entry name" value="Winged helix' DNA-binding domain"/>
    <property type="match status" value="1"/>
</dbReference>
<dbReference type="InterPro" id="IPR036388">
    <property type="entry name" value="WH-like_DNA-bd_sf"/>
</dbReference>
<dbReference type="PANTHER" id="PTHR30537:SF5">
    <property type="entry name" value="HTH-TYPE TRANSCRIPTIONAL ACTIVATOR TTDR-RELATED"/>
    <property type="match status" value="1"/>
</dbReference>
<sequence length="305" mass="32888">MKKSHEKSRAGLMAKANQNAPLLAAIARENSFSKAAEILGVHQSAISHRVNLLEEALGFSLFERTTRQITPTAYGRILCAAAIEVMAVWDGAFDRLEKFENRGAVRLSVSSSLAMKWVLPHLGGAAEAGLEIALDVNDRPADFRAGVIDAAIRFGVGPYPGLHSTLLKKAEIMPVARPGYCDPGADLEMIAGLPSTTFLKDVAGERDDTDFSWAYYKDQAGLSFETDARHIAFDRADLVLQAAINGMGIGLGRTLLVEGDIAQGFLVPVGPSVAMKSAYWLVCGSDFAGTERYATLLGWLRSQMK</sequence>
<protein>
    <submittedName>
        <fullName evidence="6">LysR family transcriptional regulator</fullName>
    </submittedName>
</protein>
<dbReference type="Pfam" id="PF00126">
    <property type="entry name" value="HTH_1"/>
    <property type="match status" value="1"/>
</dbReference>
<evidence type="ECO:0000256" key="4">
    <source>
        <dbReference type="ARBA" id="ARBA00023163"/>
    </source>
</evidence>
<evidence type="ECO:0000256" key="2">
    <source>
        <dbReference type="ARBA" id="ARBA00023015"/>
    </source>
</evidence>
<dbReference type="GO" id="GO:0003700">
    <property type="term" value="F:DNA-binding transcription factor activity"/>
    <property type="evidence" value="ECO:0007669"/>
    <property type="project" value="InterPro"/>
</dbReference>
<evidence type="ECO:0000256" key="3">
    <source>
        <dbReference type="ARBA" id="ARBA00023125"/>
    </source>
</evidence>
<name>A0A8I1MAF8_9PROT</name>